<dbReference type="InterPro" id="IPR011989">
    <property type="entry name" value="ARM-like"/>
</dbReference>
<evidence type="ECO:0008006" key="3">
    <source>
        <dbReference type="Google" id="ProtNLM"/>
    </source>
</evidence>
<comment type="caution">
    <text evidence="1">The sequence shown here is derived from an EMBL/GenBank/DDBJ whole genome shotgun (WGS) entry which is preliminary data.</text>
</comment>
<organism evidence="1 2">
    <name type="scientific">Polarella glacialis</name>
    <name type="common">Dinoflagellate</name>
    <dbReference type="NCBI Taxonomy" id="89957"/>
    <lineage>
        <taxon>Eukaryota</taxon>
        <taxon>Sar</taxon>
        <taxon>Alveolata</taxon>
        <taxon>Dinophyceae</taxon>
        <taxon>Suessiales</taxon>
        <taxon>Suessiaceae</taxon>
        <taxon>Polarella</taxon>
    </lineage>
</organism>
<name>A0A813ITN2_POLGL</name>
<dbReference type="AlphaFoldDB" id="A0A813ITN2"/>
<reference evidence="1" key="1">
    <citation type="submission" date="2021-02" db="EMBL/GenBank/DDBJ databases">
        <authorList>
            <person name="Dougan E. K."/>
            <person name="Rhodes N."/>
            <person name="Thang M."/>
            <person name="Chan C."/>
        </authorList>
    </citation>
    <scope>NUCLEOTIDE SEQUENCE</scope>
</reference>
<dbReference type="Gene3D" id="1.25.10.10">
    <property type="entry name" value="Leucine-rich Repeat Variant"/>
    <property type="match status" value="1"/>
</dbReference>
<dbReference type="InterPro" id="IPR016024">
    <property type="entry name" value="ARM-type_fold"/>
</dbReference>
<evidence type="ECO:0000313" key="1">
    <source>
        <dbReference type="EMBL" id="CAE8655520.1"/>
    </source>
</evidence>
<gene>
    <name evidence="1" type="ORF">PGLA2088_LOCUS11633</name>
</gene>
<accession>A0A813ITN2</accession>
<dbReference type="Proteomes" id="UP000626109">
    <property type="component" value="Unassembled WGS sequence"/>
</dbReference>
<dbReference type="SUPFAM" id="SSF48371">
    <property type="entry name" value="ARM repeat"/>
    <property type="match status" value="1"/>
</dbReference>
<protein>
    <recommendedName>
        <fullName evidence="3">Protein HGH1 homolog</fullName>
    </recommendedName>
</protein>
<evidence type="ECO:0000313" key="2">
    <source>
        <dbReference type="Proteomes" id="UP000626109"/>
    </source>
</evidence>
<sequence>MQQFPQEQRMHAEACEALRNLVELPDAADEVLTAGGLEAVLNSMRMNPEADWVQQEGCGLICRLVTECDAGRDAVMKSPASLELILKTMEAYPRCGWIAMWGCQAMERFAQVDAKRVDNMRGFKAVEEISGNKTFAKSVAVANAAHDTLKLRPFEANRF</sequence>
<proteinExistence type="predicted"/>
<dbReference type="EMBL" id="CAJNNW010013538">
    <property type="protein sequence ID" value="CAE8655520.1"/>
    <property type="molecule type" value="Genomic_DNA"/>
</dbReference>